<name>A0AAN7WG16_9SACH</name>
<proteinExistence type="predicted"/>
<evidence type="ECO:0000313" key="2">
    <source>
        <dbReference type="Proteomes" id="UP001306508"/>
    </source>
</evidence>
<sequence length="240" mass="27886">MRKIHCKKLSPIWSRLIKAFPNINFLSIDCDVFGKSLCRDLPGYPIIKIITTQGSDIKNIDTDLQNTDISKTLSWFGYLKSWFMNDPYNTEIIDIDPKRVMEYKGRRDYETMYNFIDSLVQLYQIESQFSRIVYGTDSILDSDLLNSYFSQNLLVNGIISVATQTTNNKNNSRKLQVSDTGLLNKERRKLENIIRNNPGTPELNDIKTKLQFLNWLEDQVEIINEESSSAHRLSNIKDEL</sequence>
<organism evidence="1 2">
    <name type="scientific">Arxiozyma heterogenica</name>
    <dbReference type="NCBI Taxonomy" id="278026"/>
    <lineage>
        <taxon>Eukaryota</taxon>
        <taxon>Fungi</taxon>
        <taxon>Dikarya</taxon>
        <taxon>Ascomycota</taxon>
        <taxon>Saccharomycotina</taxon>
        <taxon>Saccharomycetes</taxon>
        <taxon>Saccharomycetales</taxon>
        <taxon>Saccharomycetaceae</taxon>
        <taxon>Arxiozyma</taxon>
    </lineage>
</organism>
<keyword evidence="2" id="KW-1185">Reference proteome</keyword>
<accession>A0AAN7WG16</accession>
<dbReference type="Gene3D" id="3.40.30.10">
    <property type="entry name" value="Glutaredoxin"/>
    <property type="match status" value="1"/>
</dbReference>
<reference evidence="2" key="1">
    <citation type="submission" date="2023-07" db="EMBL/GenBank/DDBJ databases">
        <title>A draft genome of Kazachstania heterogenica Y-27499.</title>
        <authorList>
            <person name="Donic C."/>
            <person name="Kralova J.S."/>
            <person name="Fidel L."/>
            <person name="Ben-Dor S."/>
            <person name="Jung S."/>
        </authorList>
    </citation>
    <scope>NUCLEOTIDE SEQUENCE [LARGE SCALE GENOMIC DNA]</scope>
    <source>
        <strain evidence="2">Y27499</strain>
    </source>
</reference>
<dbReference type="SUPFAM" id="SSF52833">
    <property type="entry name" value="Thioredoxin-like"/>
    <property type="match status" value="1"/>
</dbReference>
<comment type="caution">
    <text evidence="1">The sequence shown here is derived from an EMBL/GenBank/DDBJ whole genome shotgun (WGS) entry which is preliminary data.</text>
</comment>
<dbReference type="InterPro" id="IPR036249">
    <property type="entry name" value="Thioredoxin-like_sf"/>
</dbReference>
<dbReference type="CDD" id="cd02961">
    <property type="entry name" value="PDI_a_family"/>
    <property type="match status" value="1"/>
</dbReference>
<dbReference type="EMBL" id="JAWIZZ010000047">
    <property type="protein sequence ID" value="KAK5779108.1"/>
    <property type="molecule type" value="Genomic_DNA"/>
</dbReference>
<dbReference type="Proteomes" id="UP001306508">
    <property type="component" value="Unassembled WGS sequence"/>
</dbReference>
<gene>
    <name evidence="1" type="ORF">RI543_002993</name>
</gene>
<dbReference type="AlphaFoldDB" id="A0AAN7WG16"/>
<protein>
    <submittedName>
        <fullName evidence="1">Uncharacterized protein</fullName>
    </submittedName>
</protein>
<evidence type="ECO:0000313" key="1">
    <source>
        <dbReference type="EMBL" id="KAK5779108.1"/>
    </source>
</evidence>